<dbReference type="PANTHER" id="PTHR47152">
    <property type="entry name" value="SLR2084 PROTEIN-RELATED"/>
    <property type="match status" value="1"/>
</dbReference>
<dbReference type="InterPro" id="IPR012296">
    <property type="entry name" value="Nuclease_put_TT1808"/>
</dbReference>
<evidence type="ECO:0000313" key="2">
    <source>
        <dbReference type="EMBL" id="AAZ73673.1"/>
    </source>
</evidence>
<dbReference type="AlphaFoldDB" id="Q4A566"/>
<proteinExistence type="predicted"/>
<reference evidence="2" key="2">
    <citation type="submission" date="2005-08" db="EMBL/GenBank/DDBJ databases">
        <title>Characterization of hydrogenases from the marine filamentous, non-heterocystous, cyanobacterium Lyngbya majuscula CCAP 1446/4.</title>
        <authorList>
            <person name="Leitao E."/>
            <person name="Oxelfelt F."/>
            <person name="Oliveira P."/>
            <person name="Ferreira D."/>
            <person name="Burja A.M."/>
            <person name="Wright P.C."/>
            <person name="Tamagnini P."/>
        </authorList>
    </citation>
    <scope>NUCLEOTIDE SEQUENCE</scope>
    <source>
        <strain evidence="2">CCAP 1446/4</strain>
    </source>
</reference>
<dbReference type="Pfam" id="PF05685">
    <property type="entry name" value="Uma2"/>
    <property type="match status" value="1"/>
</dbReference>
<feature type="domain" description="Putative restriction endonuclease" evidence="1">
    <location>
        <begin position="33"/>
        <end position="189"/>
    </location>
</feature>
<dbReference type="InterPro" id="IPR008538">
    <property type="entry name" value="Uma2"/>
</dbReference>
<reference evidence="2" key="3">
    <citation type="submission" date="2005-08" db="EMBL/GenBank/DDBJ databases">
        <title>Repetitive sequences within intergenic regions of cyanobacterial uptake hydrogenase genes (hupSL).</title>
        <authorList>
            <person name="Tamagnini P."/>
            <person name="Leitao E."/>
            <person name="Almeida L."/>
            <person name="Lindberg P."/>
            <person name="Burja A.M."/>
            <person name="Wright P.C."/>
            <person name="Lindblad P."/>
        </authorList>
    </citation>
    <scope>NUCLEOTIDE SEQUENCE</scope>
    <source>
        <strain evidence="2">CCAP 1446/4</strain>
    </source>
</reference>
<dbReference type="Gene3D" id="3.90.1570.10">
    <property type="entry name" value="tt1808, chain A"/>
    <property type="match status" value="1"/>
</dbReference>
<organism evidence="2">
    <name type="scientific">Limnoraphis robusta CCAP 1446/4</name>
    <dbReference type="NCBI Taxonomy" id="197229"/>
    <lineage>
        <taxon>Bacteria</taxon>
        <taxon>Bacillati</taxon>
        <taxon>Cyanobacteriota</taxon>
        <taxon>Cyanophyceae</taxon>
        <taxon>Oscillatoriophycideae</taxon>
        <taxon>Oscillatoriales</taxon>
        <taxon>Sirenicapillariaceae</taxon>
        <taxon>Limnoraphis</taxon>
    </lineage>
</organism>
<dbReference type="CDD" id="cd06260">
    <property type="entry name" value="DUF820-like"/>
    <property type="match status" value="1"/>
</dbReference>
<accession>Q4A566</accession>
<dbReference type="EMBL" id="AF368526">
    <property type="protein sequence ID" value="AAZ73673.1"/>
    <property type="molecule type" value="Genomic_DNA"/>
</dbReference>
<protein>
    <recommendedName>
        <fullName evidence="1">Putative restriction endonuclease domain-containing protein</fullName>
    </recommendedName>
</protein>
<reference evidence="2" key="1">
    <citation type="journal article" date="2002" name="Microbiol. Mol. Biol. Rev.">
        <title>Hydrogenases and hydrogen metabolism of cyanobacteria.</title>
        <authorList>
            <person name="Tamagnini P."/>
            <person name="Axelsson R."/>
            <person name="Lindberg P."/>
            <person name="Oxelfelt F."/>
            <person name="Wunschiers R."/>
            <person name="Lindblad P."/>
        </authorList>
    </citation>
    <scope>NUCLEOTIDE SEQUENCE</scope>
    <source>
        <strain evidence="2">CCAP 1446/4</strain>
    </source>
</reference>
<sequence>MMSDTMTQPLVTKPLSKIELNPGSKIKIYDVNWQEFEGLLEEFGERRDVRIAYHQGTLEIISPLPEHERSTVVISDLVKVILRVQKQPWESLRSTTLKRKTMAVGVEPDDCFYIKNYRAVIGKNRLDLDIDPPPDLAIETDVTSFTEISAYEALKVPEVWIYAQDVLTINLFQGGKYIESQTSLIFPDLPIVELIPETITKAKQIGISQALEELESRLLTNKG</sequence>
<name>Q4A566_9CYAN</name>
<dbReference type="PANTHER" id="PTHR47152:SF1">
    <property type="entry name" value="SLL1186 PROTEIN"/>
    <property type="match status" value="1"/>
</dbReference>
<evidence type="ECO:0000259" key="1">
    <source>
        <dbReference type="Pfam" id="PF05685"/>
    </source>
</evidence>